<dbReference type="PANTHER" id="PTHR33542">
    <property type="entry name" value="SIROHYDROCHLORIN FERROCHELATASE, CHLOROPLASTIC"/>
    <property type="match status" value="1"/>
</dbReference>
<dbReference type="Pfam" id="PF01903">
    <property type="entry name" value="CbiX"/>
    <property type="match status" value="2"/>
</dbReference>
<protein>
    <submittedName>
        <fullName evidence="3">Sirohydrochlorin ferrochelatase</fullName>
    </submittedName>
</protein>
<sequence>MNRGVLFIGHGTRRRHGMIEWLTFVRHVAACLRPAGSSLLTCAFVEIEPPAIEDALRQLVAAGADEVVAVPLLLFAAGHMHTDIPRAFAAAENDLHGVPVRLLEPFGEEPEFVDVASLRIRQTLATWHIPPCNSAIVLIGRGNREFKAQQAFAQVVRNVAQRFPRRRIETAYLAGTGRSLEQALDEMWTQGVRTVAVVPFLWFSGWLTDTLPTRVETWAHAHPGVDIRIGSHLGGHSLLVKAVARRVQAYMQAKATPIR</sequence>
<dbReference type="SUPFAM" id="SSF53800">
    <property type="entry name" value="Chelatase"/>
    <property type="match status" value="1"/>
</dbReference>
<keyword evidence="4" id="KW-1185">Reference proteome</keyword>
<dbReference type="PANTHER" id="PTHR33542:SF3">
    <property type="entry name" value="SIROHYDROCHLORIN FERROCHELATASE, CHLOROPLASTIC"/>
    <property type="match status" value="1"/>
</dbReference>
<evidence type="ECO:0000256" key="1">
    <source>
        <dbReference type="ARBA" id="ARBA00022723"/>
    </source>
</evidence>
<gene>
    <name evidence="3" type="ORF">C7445_101359</name>
</gene>
<dbReference type="RefSeq" id="WP_134158303.1">
    <property type="nucleotide sequence ID" value="NZ_SORF01000001.1"/>
</dbReference>
<dbReference type="Proteomes" id="UP000294581">
    <property type="component" value="Unassembled WGS sequence"/>
</dbReference>
<dbReference type="GO" id="GO:0046872">
    <property type="term" value="F:metal ion binding"/>
    <property type="evidence" value="ECO:0007669"/>
    <property type="project" value="UniProtKB-KW"/>
</dbReference>
<dbReference type="EMBL" id="SORF01000001">
    <property type="protein sequence ID" value="TDY51357.1"/>
    <property type="molecule type" value="Genomic_DNA"/>
</dbReference>
<keyword evidence="1" id="KW-0479">Metal-binding</keyword>
<comment type="caution">
    <text evidence="3">The sequence shown here is derived from an EMBL/GenBank/DDBJ whole genome shotgun (WGS) entry which is preliminary data.</text>
</comment>
<organism evidence="3 4">
    <name type="scientific">Alicyclobacillus sacchari</name>
    <dbReference type="NCBI Taxonomy" id="392010"/>
    <lineage>
        <taxon>Bacteria</taxon>
        <taxon>Bacillati</taxon>
        <taxon>Bacillota</taxon>
        <taxon>Bacilli</taxon>
        <taxon>Bacillales</taxon>
        <taxon>Alicyclobacillaceae</taxon>
        <taxon>Alicyclobacillus</taxon>
    </lineage>
</organism>
<dbReference type="Gene3D" id="3.40.50.1400">
    <property type="match status" value="2"/>
</dbReference>
<keyword evidence="2" id="KW-0456">Lyase</keyword>
<dbReference type="InterPro" id="IPR050963">
    <property type="entry name" value="Sirohydro_Cobaltochel/CbiX"/>
</dbReference>
<reference evidence="3 4" key="1">
    <citation type="submission" date="2019-03" db="EMBL/GenBank/DDBJ databases">
        <title>Genomic Encyclopedia of Type Strains, Phase IV (KMG-IV): sequencing the most valuable type-strain genomes for metagenomic binning, comparative biology and taxonomic classification.</title>
        <authorList>
            <person name="Goeker M."/>
        </authorList>
    </citation>
    <scope>NUCLEOTIDE SEQUENCE [LARGE SCALE GENOMIC DNA]</scope>
    <source>
        <strain evidence="3 4">DSM 17974</strain>
    </source>
</reference>
<accession>A0A4R8LX18</accession>
<name>A0A4R8LX18_9BACL</name>
<dbReference type="CDD" id="cd03416">
    <property type="entry name" value="CbiX_SirB_N"/>
    <property type="match status" value="1"/>
</dbReference>
<proteinExistence type="predicted"/>
<dbReference type="InterPro" id="IPR002762">
    <property type="entry name" value="CbiX-like"/>
</dbReference>
<evidence type="ECO:0000313" key="3">
    <source>
        <dbReference type="EMBL" id="TDY51357.1"/>
    </source>
</evidence>
<dbReference type="GO" id="GO:0016829">
    <property type="term" value="F:lyase activity"/>
    <property type="evidence" value="ECO:0007669"/>
    <property type="project" value="UniProtKB-KW"/>
</dbReference>
<evidence type="ECO:0000313" key="4">
    <source>
        <dbReference type="Proteomes" id="UP000294581"/>
    </source>
</evidence>
<dbReference type="AlphaFoldDB" id="A0A4R8LX18"/>
<dbReference type="OrthoDB" id="9797895at2"/>
<evidence type="ECO:0000256" key="2">
    <source>
        <dbReference type="ARBA" id="ARBA00023239"/>
    </source>
</evidence>